<keyword evidence="3" id="KW-0808">Transferase</keyword>
<evidence type="ECO:0000313" key="4">
    <source>
        <dbReference type="Proteomes" id="UP000192610"/>
    </source>
</evidence>
<dbReference type="Pfam" id="PF13439">
    <property type="entry name" value="Glyco_transf_4"/>
    <property type="match status" value="1"/>
</dbReference>
<dbReference type="SUPFAM" id="SSF53756">
    <property type="entry name" value="UDP-Glycosyltransferase/glycogen phosphorylase"/>
    <property type="match status" value="1"/>
</dbReference>
<dbReference type="Gene3D" id="3.40.50.2000">
    <property type="entry name" value="Glycogen Phosphorylase B"/>
    <property type="match status" value="2"/>
</dbReference>
<keyword evidence="4" id="KW-1185">Reference proteome</keyword>
<accession>A0A1V9E4Q3</accession>
<feature type="domain" description="Glycosyltransferase subfamily 4-like N-terminal" evidence="2">
    <location>
        <begin position="23"/>
        <end position="199"/>
    </location>
</feature>
<dbReference type="RefSeq" id="WP_081204061.1">
    <property type="nucleotide sequence ID" value="NZ_FOCZ01000007.1"/>
</dbReference>
<dbReference type="InterPro" id="IPR050194">
    <property type="entry name" value="Glycosyltransferase_grp1"/>
</dbReference>
<proteinExistence type="predicted"/>
<reference evidence="4" key="1">
    <citation type="submission" date="2016-04" db="EMBL/GenBank/DDBJ databases">
        <authorList>
            <person name="Chen L."/>
            <person name="Zhuang W."/>
            <person name="Wang G."/>
        </authorList>
    </citation>
    <scope>NUCLEOTIDE SEQUENCE [LARGE SCALE GENOMIC DNA]</scope>
    <source>
        <strain evidence="4">17621</strain>
    </source>
</reference>
<dbReference type="AlphaFoldDB" id="A0A1V9E4Q3"/>
<evidence type="ECO:0000313" key="3">
    <source>
        <dbReference type="EMBL" id="OQP41076.1"/>
    </source>
</evidence>
<dbReference type="Proteomes" id="UP000192610">
    <property type="component" value="Unassembled WGS sequence"/>
</dbReference>
<evidence type="ECO:0000259" key="2">
    <source>
        <dbReference type="Pfam" id="PF13439"/>
    </source>
</evidence>
<name>A0A1V9E4Q3_9BACT</name>
<dbReference type="STRING" id="354355.SAMN05660816_03874"/>
<dbReference type="Pfam" id="PF00534">
    <property type="entry name" value="Glycos_transf_1"/>
    <property type="match status" value="1"/>
</dbReference>
<organism evidence="3 4">
    <name type="scientific">Niastella yeongjuensis</name>
    <dbReference type="NCBI Taxonomy" id="354355"/>
    <lineage>
        <taxon>Bacteria</taxon>
        <taxon>Pseudomonadati</taxon>
        <taxon>Bacteroidota</taxon>
        <taxon>Chitinophagia</taxon>
        <taxon>Chitinophagales</taxon>
        <taxon>Chitinophagaceae</taxon>
        <taxon>Niastella</taxon>
    </lineage>
</organism>
<dbReference type="CDD" id="cd03800">
    <property type="entry name" value="GT4_sucrose_synthase"/>
    <property type="match status" value="1"/>
</dbReference>
<evidence type="ECO:0000259" key="1">
    <source>
        <dbReference type="Pfam" id="PF00534"/>
    </source>
</evidence>
<dbReference type="InterPro" id="IPR001296">
    <property type="entry name" value="Glyco_trans_1"/>
</dbReference>
<dbReference type="GO" id="GO:0016757">
    <property type="term" value="F:glycosyltransferase activity"/>
    <property type="evidence" value="ECO:0007669"/>
    <property type="project" value="InterPro"/>
</dbReference>
<dbReference type="PANTHER" id="PTHR45947:SF3">
    <property type="entry name" value="SULFOQUINOVOSYL TRANSFERASE SQD2"/>
    <property type="match status" value="1"/>
</dbReference>
<dbReference type="PANTHER" id="PTHR45947">
    <property type="entry name" value="SULFOQUINOVOSYL TRANSFERASE SQD2"/>
    <property type="match status" value="1"/>
</dbReference>
<dbReference type="OrthoDB" id="9810929at2"/>
<dbReference type="EMBL" id="LVXG01000067">
    <property type="protein sequence ID" value="OQP41076.1"/>
    <property type="molecule type" value="Genomic_DNA"/>
</dbReference>
<sequence>MKNIAFISEHASPLALPGGIDNGGQNVYVAELSMQLARKGYQIDIYTRRDNTEMPDIVEWKPGVRVIHVTAGPRSYVPKEQLLKYMQEFTFQMLFFMSTQELYYELIHAHFFMSALVASNIKKATGIPYVVTFHALGLVRKLHQKQQDAFPPERTIIEKHIVADANLLIAECPQDKEDLMEHYDADPARIVIVPCGFNPRDFYPVERSVARDFLRLSQHDKIILQLGRMVPRKGVDNVIRAVGIARHYTCGNLKLLVVGGESDQPDPGLTPEIGRLQQVAIENGVYDLVTFTGRKPRSILKYYYAAADVFISTPWYEPFGITPLEAMACGTPVIGSNVGGIKYSVVDEHTGFLVPPHDPDQLADKICQLLNDAPLHTALCKNAIKHVRHTFTWYKVATIIQQAYNSVLTDVQKQTKAPPRQKISDHAALLHIMNVLPVFKSSVI</sequence>
<gene>
    <name evidence="3" type="ORF">A4H97_15880</name>
</gene>
<dbReference type="InterPro" id="IPR028098">
    <property type="entry name" value="Glyco_trans_4-like_N"/>
</dbReference>
<comment type="caution">
    <text evidence="3">The sequence shown here is derived from an EMBL/GenBank/DDBJ whole genome shotgun (WGS) entry which is preliminary data.</text>
</comment>
<protein>
    <submittedName>
        <fullName evidence="3">Glycosyl transferase family 1</fullName>
    </submittedName>
</protein>
<feature type="domain" description="Glycosyl transferase family 1" evidence="1">
    <location>
        <begin position="211"/>
        <end position="385"/>
    </location>
</feature>